<dbReference type="Proteomes" id="UP001530377">
    <property type="component" value="Unassembled WGS sequence"/>
</dbReference>
<organism evidence="1 2">
    <name type="scientific">Cyclostephanos tholiformis</name>
    <dbReference type="NCBI Taxonomy" id="382380"/>
    <lineage>
        <taxon>Eukaryota</taxon>
        <taxon>Sar</taxon>
        <taxon>Stramenopiles</taxon>
        <taxon>Ochrophyta</taxon>
        <taxon>Bacillariophyta</taxon>
        <taxon>Coscinodiscophyceae</taxon>
        <taxon>Thalassiosirophycidae</taxon>
        <taxon>Stephanodiscales</taxon>
        <taxon>Stephanodiscaceae</taxon>
        <taxon>Cyclostephanos</taxon>
    </lineage>
</organism>
<dbReference type="AlphaFoldDB" id="A0ABD3REM7"/>
<proteinExistence type="predicted"/>
<evidence type="ECO:0000313" key="1">
    <source>
        <dbReference type="EMBL" id="KAL3811429.1"/>
    </source>
</evidence>
<protein>
    <submittedName>
        <fullName evidence="1">Uncharacterized protein</fullName>
    </submittedName>
</protein>
<gene>
    <name evidence="1" type="ORF">ACHAXA_006653</name>
</gene>
<keyword evidence="2" id="KW-1185">Reference proteome</keyword>
<evidence type="ECO:0000313" key="2">
    <source>
        <dbReference type="Proteomes" id="UP001530377"/>
    </source>
</evidence>
<dbReference type="EMBL" id="JALLPB020000261">
    <property type="protein sequence ID" value="KAL3811429.1"/>
    <property type="molecule type" value="Genomic_DNA"/>
</dbReference>
<name>A0ABD3REM7_9STRA</name>
<reference evidence="1 2" key="1">
    <citation type="submission" date="2024-10" db="EMBL/GenBank/DDBJ databases">
        <title>Updated reference genomes for cyclostephanoid diatoms.</title>
        <authorList>
            <person name="Roberts W.R."/>
            <person name="Alverson A.J."/>
        </authorList>
    </citation>
    <scope>NUCLEOTIDE SEQUENCE [LARGE SCALE GENOMIC DNA]</scope>
    <source>
        <strain evidence="1 2">AJA228-03</strain>
    </source>
</reference>
<comment type="caution">
    <text evidence="1">The sequence shown here is derived from an EMBL/GenBank/DDBJ whole genome shotgun (WGS) entry which is preliminary data.</text>
</comment>
<sequence length="320" mass="36487">MMEVRELRSGEICRANELCPNWSVLDGSNEEGDDGGRGGEGKRTLMEYARCVWDTLVDESLLLADGDDYSPPDESAAVGVISLSMLIKLGIDEFLMEEGMVNDVAELESIVRATVFQEEREMDDRRDDITMKKRQFAGVRDGSKSTDMTFPTFMKAIHVAMSRRRFDNSTRVVREILHGMERRALDHRTTYASGGSHRNDNRDVSVLLAFRAVRTGSNCTTRGGCEKRAKWSRRFDEYVSTFQLWERRFLDGDDDNDDGTKYNEMWQKSRRFEILRGCFVGARNEGNVAALKIVYMDYAALRIGGDLIFRLMSNIADKVM</sequence>
<accession>A0ABD3REM7</accession>